<name>A0A1H4TQN1_9BACT</name>
<dbReference type="GO" id="GO:0032259">
    <property type="term" value="P:methylation"/>
    <property type="evidence" value="ECO:0007669"/>
    <property type="project" value="UniProtKB-KW"/>
</dbReference>
<evidence type="ECO:0000313" key="4">
    <source>
        <dbReference type="EMBL" id="SEC58570.1"/>
    </source>
</evidence>
<dbReference type="GO" id="GO:0008173">
    <property type="term" value="F:RNA methyltransferase activity"/>
    <property type="evidence" value="ECO:0007669"/>
    <property type="project" value="InterPro"/>
</dbReference>
<dbReference type="InterPro" id="IPR029026">
    <property type="entry name" value="tRNA_m1G_MTases_N"/>
</dbReference>
<evidence type="ECO:0000256" key="1">
    <source>
        <dbReference type="ARBA" id="ARBA00022603"/>
    </source>
</evidence>
<dbReference type="GO" id="GO:0006396">
    <property type="term" value="P:RNA processing"/>
    <property type="evidence" value="ECO:0007669"/>
    <property type="project" value="InterPro"/>
</dbReference>
<dbReference type="CDD" id="cd18095">
    <property type="entry name" value="SpoU-like_rRNA-MTase"/>
    <property type="match status" value="1"/>
</dbReference>
<dbReference type="SUPFAM" id="SSF75217">
    <property type="entry name" value="alpha/beta knot"/>
    <property type="match status" value="1"/>
</dbReference>
<organism evidence="4 5">
    <name type="scientific">Terriglobus roseus</name>
    <dbReference type="NCBI Taxonomy" id="392734"/>
    <lineage>
        <taxon>Bacteria</taxon>
        <taxon>Pseudomonadati</taxon>
        <taxon>Acidobacteriota</taxon>
        <taxon>Terriglobia</taxon>
        <taxon>Terriglobales</taxon>
        <taxon>Acidobacteriaceae</taxon>
        <taxon>Terriglobus</taxon>
    </lineage>
</organism>
<dbReference type="InterPro" id="IPR029028">
    <property type="entry name" value="Alpha/beta_knot_MTases"/>
</dbReference>
<dbReference type="InterPro" id="IPR001537">
    <property type="entry name" value="SpoU_MeTrfase"/>
</dbReference>
<protein>
    <submittedName>
        <fullName evidence="4">RNA methyltransferase, TrmH family</fullName>
    </submittedName>
</protein>
<dbReference type="RefSeq" id="WP_083350651.1">
    <property type="nucleotide sequence ID" value="NZ_FNSD01000001.1"/>
</dbReference>
<evidence type="ECO:0000256" key="2">
    <source>
        <dbReference type="ARBA" id="ARBA00022679"/>
    </source>
</evidence>
<dbReference type="EMBL" id="FNSD01000001">
    <property type="protein sequence ID" value="SEC58570.1"/>
    <property type="molecule type" value="Genomic_DNA"/>
</dbReference>
<feature type="domain" description="RNA 2-O ribose methyltransferase substrate binding" evidence="3">
    <location>
        <begin position="30"/>
        <end position="101"/>
    </location>
</feature>
<dbReference type="Pfam" id="PF08032">
    <property type="entry name" value="SpoU_sub_bind"/>
    <property type="match status" value="1"/>
</dbReference>
<dbReference type="SMART" id="SM00967">
    <property type="entry name" value="SpoU_sub_bind"/>
    <property type="match status" value="1"/>
</dbReference>
<evidence type="ECO:0000259" key="3">
    <source>
        <dbReference type="SMART" id="SM00967"/>
    </source>
</evidence>
<dbReference type="Gene3D" id="3.40.1280.10">
    <property type="match status" value="1"/>
</dbReference>
<dbReference type="GO" id="GO:0003723">
    <property type="term" value="F:RNA binding"/>
    <property type="evidence" value="ECO:0007669"/>
    <property type="project" value="InterPro"/>
</dbReference>
<dbReference type="AlphaFoldDB" id="A0A1H4TQN1"/>
<keyword evidence="2 4" id="KW-0808">Transferase</keyword>
<dbReference type="InterPro" id="IPR029064">
    <property type="entry name" value="Ribosomal_eL30-like_sf"/>
</dbReference>
<dbReference type="SUPFAM" id="SSF55315">
    <property type="entry name" value="L30e-like"/>
    <property type="match status" value="1"/>
</dbReference>
<evidence type="ECO:0000313" key="5">
    <source>
        <dbReference type="Proteomes" id="UP000182409"/>
    </source>
</evidence>
<dbReference type="OrthoDB" id="9794400at2"/>
<reference evidence="4 5" key="1">
    <citation type="submission" date="2016-10" db="EMBL/GenBank/DDBJ databases">
        <authorList>
            <person name="de Groot N.N."/>
        </authorList>
    </citation>
    <scope>NUCLEOTIDE SEQUENCE [LARGE SCALE GENOMIC DNA]</scope>
    <source>
        <strain evidence="4 5">AB35.6</strain>
    </source>
</reference>
<accession>A0A1H4TQN1</accession>
<gene>
    <name evidence="4" type="ORF">SAMN05443244_3825</name>
</gene>
<sequence length="261" mass="27713">MMPERITSKTNTRVRALRSALQTRRGETVGIEGFHLVREAVASGLLLTTLYVRDDQAGVLDQLPEDAAREVLLLSREAFDSAAATEQAQGIAAMLDRPAQSYVPRTGDLVLLADGIQDPGNLGTLIRSAEAFGASAVALGDGTVDPWNGKCLRASAGAAFRMPLPRWNNDLLLSLRAVDARLFAAVARDGELAHVTSFDGTAVIIVGNEAAGVSGALLEVCDERVTLATIGPTESLNAAVAGSLLLYEASQQRRFKDRSTR</sequence>
<dbReference type="PANTHER" id="PTHR43191:SF2">
    <property type="entry name" value="RRNA METHYLTRANSFERASE 3, MITOCHONDRIAL"/>
    <property type="match status" value="1"/>
</dbReference>
<dbReference type="InterPro" id="IPR051259">
    <property type="entry name" value="rRNA_Methyltransferase"/>
</dbReference>
<dbReference type="Gene3D" id="3.30.1330.30">
    <property type="match status" value="1"/>
</dbReference>
<dbReference type="Proteomes" id="UP000182409">
    <property type="component" value="Unassembled WGS sequence"/>
</dbReference>
<dbReference type="PANTHER" id="PTHR43191">
    <property type="entry name" value="RRNA METHYLTRANSFERASE 3"/>
    <property type="match status" value="1"/>
</dbReference>
<keyword evidence="1 4" id="KW-0489">Methyltransferase</keyword>
<dbReference type="GO" id="GO:0005737">
    <property type="term" value="C:cytoplasm"/>
    <property type="evidence" value="ECO:0007669"/>
    <property type="project" value="UniProtKB-ARBA"/>
</dbReference>
<proteinExistence type="predicted"/>
<dbReference type="InterPro" id="IPR013123">
    <property type="entry name" value="SpoU_subst-bd"/>
</dbReference>
<dbReference type="Pfam" id="PF00588">
    <property type="entry name" value="SpoU_methylase"/>
    <property type="match status" value="1"/>
</dbReference>